<evidence type="ECO:0000256" key="1">
    <source>
        <dbReference type="SAM" id="Phobius"/>
    </source>
</evidence>
<dbReference type="EMBL" id="KY073323">
    <property type="protein sequence ID" value="ATG84346.1"/>
    <property type="molecule type" value="Genomic_RNA"/>
</dbReference>
<protein>
    <submittedName>
        <fullName evidence="2">4 kDa protein</fullName>
    </submittedName>
</protein>
<accession>A0A2R2Y3F3</accession>
<feature type="transmembrane region" description="Helical" evidence="1">
    <location>
        <begin position="12"/>
        <end position="33"/>
    </location>
</feature>
<evidence type="ECO:0000313" key="2">
    <source>
        <dbReference type="EMBL" id="ATG84346.1"/>
    </source>
</evidence>
<organism evidence="2">
    <name type="scientific">Grapevine leafroll-associated virus 3</name>
    <dbReference type="NCBI Taxonomy" id="55951"/>
    <lineage>
        <taxon>Viruses</taxon>
        <taxon>Riboviria</taxon>
        <taxon>Orthornavirae</taxon>
        <taxon>Kitrinoviricota</taxon>
        <taxon>Alsuviricetes</taxon>
        <taxon>Martellivirales</taxon>
        <taxon>Closteroviridae</taxon>
        <taxon>Ampelovirus</taxon>
        <taxon>Ampelovirus trivitis</taxon>
    </lineage>
</organism>
<sequence length="39" mass="4349">MLCCYQEVHHLSTKAVVCLVVVSVVLLGLICFCKRGKQK</sequence>
<proteinExistence type="predicted"/>
<reference evidence="2" key="1">
    <citation type="submission" date="2016-10" db="EMBL/GenBank/DDBJ databases">
        <title>Deep sequencing analysis of viruses infecting grapevines: Discovery of two new groups of novel genetic variants of grapevine leafroll-associated virus 3.</title>
        <authorList>
            <person name="Xiao H."/>
            <person name="Meng B."/>
        </authorList>
    </citation>
    <scope>NUCLEOTIDE SEQUENCE</scope>
    <source>
        <strain evidence="2">8415A</strain>
    </source>
</reference>
<gene>
    <name evidence="2" type="primary">ORF11</name>
</gene>
<keyword evidence="1" id="KW-1133">Transmembrane helix</keyword>
<keyword evidence="1" id="KW-0812">Transmembrane</keyword>
<name>A0A2R2Y3F3_9CLOS</name>
<keyword evidence="1" id="KW-0472">Membrane</keyword>